<dbReference type="AlphaFoldDB" id="A0AAV8S8G9"/>
<evidence type="ECO:0000256" key="4">
    <source>
        <dbReference type="ARBA" id="ARBA00022679"/>
    </source>
</evidence>
<evidence type="ECO:0000256" key="3">
    <source>
        <dbReference type="ARBA" id="ARBA00022676"/>
    </source>
</evidence>
<evidence type="ECO:0000256" key="7">
    <source>
        <dbReference type="RuleBase" id="RU362057"/>
    </source>
</evidence>
<dbReference type="EC" id="2.4.1.-" evidence="7"/>
<evidence type="ECO:0000313" key="9">
    <source>
        <dbReference type="Proteomes" id="UP001159364"/>
    </source>
</evidence>
<gene>
    <name evidence="8" type="ORF">K2173_003394</name>
</gene>
<evidence type="ECO:0000256" key="2">
    <source>
        <dbReference type="ARBA" id="ARBA00009995"/>
    </source>
</evidence>
<dbReference type="FunFam" id="3.40.50.2000:FF:000051">
    <property type="entry name" value="Glycosyltransferase"/>
    <property type="match status" value="1"/>
</dbReference>
<comment type="similarity">
    <text evidence="2 6">Belongs to the UDP-glycosyltransferase family.</text>
</comment>
<comment type="pathway">
    <text evidence="1">Pigment biosynthesis; anthocyanin biosynthesis.</text>
</comment>
<proteinExistence type="inferred from homology"/>
<comment type="catalytic activity">
    <reaction evidence="5">
        <text>an anthocyanidin + UDP-alpha-D-glucose + H(+) = an anthocyanidin 3-O-beta-D-glucoside + UDP</text>
        <dbReference type="Rhea" id="RHEA:20093"/>
        <dbReference type="ChEBI" id="CHEBI:15378"/>
        <dbReference type="ChEBI" id="CHEBI:16307"/>
        <dbReference type="ChEBI" id="CHEBI:58223"/>
        <dbReference type="ChEBI" id="CHEBI:58885"/>
        <dbReference type="ChEBI" id="CHEBI:143576"/>
        <dbReference type="EC" id="2.4.1.115"/>
    </reaction>
</comment>
<protein>
    <recommendedName>
        <fullName evidence="7">Glycosyltransferase</fullName>
        <ecNumber evidence="7">2.4.1.-</ecNumber>
    </recommendedName>
</protein>
<evidence type="ECO:0000256" key="1">
    <source>
        <dbReference type="ARBA" id="ARBA00004935"/>
    </source>
</evidence>
<keyword evidence="4 6" id="KW-0808">Transferase</keyword>
<dbReference type="Gene3D" id="3.40.50.2000">
    <property type="entry name" value="Glycogen Phosphorylase B"/>
    <property type="match status" value="2"/>
</dbReference>
<dbReference type="SUPFAM" id="SSF53756">
    <property type="entry name" value="UDP-Glycosyltransferase/glycogen phosphorylase"/>
    <property type="match status" value="1"/>
</dbReference>
<dbReference type="FunFam" id="3.40.50.2000:FF:000054">
    <property type="entry name" value="Glycosyltransferase"/>
    <property type="match status" value="1"/>
</dbReference>
<dbReference type="Pfam" id="PF00201">
    <property type="entry name" value="UDPGT"/>
    <property type="match status" value="1"/>
</dbReference>
<keyword evidence="9" id="KW-1185">Reference proteome</keyword>
<organism evidence="8 9">
    <name type="scientific">Erythroxylum novogranatense</name>
    <dbReference type="NCBI Taxonomy" id="1862640"/>
    <lineage>
        <taxon>Eukaryota</taxon>
        <taxon>Viridiplantae</taxon>
        <taxon>Streptophyta</taxon>
        <taxon>Embryophyta</taxon>
        <taxon>Tracheophyta</taxon>
        <taxon>Spermatophyta</taxon>
        <taxon>Magnoliopsida</taxon>
        <taxon>eudicotyledons</taxon>
        <taxon>Gunneridae</taxon>
        <taxon>Pentapetalae</taxon>
        <taxon>rosids</taxon>
        <taxon>fabids</taxon>
        <taxon>Malpighiales</taxon>
        <taxon>Erythroxylaceae</taxon>
        <taxon>Erythroxylum</taxon>
    </lineage>
</organism>
<dbReference type="GO" id="GO:0047213">
    <property type="term" value="F:anthocyanidin 3-O-glucosyltransferase activity"/>
    <property type="evidence" value="ECO:0007669"/>
    <property type="project" value="UniProtKB-EC"/>
</dbReference>
<dbReference type="CDD" id="cd03784">
    <property type="entry name" value="GT1_Gtf-like"/>
    <property type="match status" value="1"/>
</dbReference>
<dbReference type="PANTHER" id="PTHR48046">
    <property type="entry name" value="UDP-GLYCOSYLTRANSFERASE 72E1"/>
    <property type="match status" value="1"/>
</dbReference>
<dbReference type="Proteomes" id="UP001159364">
    <property type="component" value="Linkage Group LG12"/>
</dbReference>
<dbReference type="PROSITE" id="PS00375">
    <property type="entry name" value="UDPGT"/>
    <property type="match status" value="1"/>
</dbReference>
<comment type="caution">
    <text evidence="8">The sequence shown here is derived from an EMBL/GenBank/DDBJ whole genome shotgun (WGS) entry which is preliminary data.</text>
</comment>
<evidence type="ECO:0000256" key="5">
    <source>
        <dbReference type="ARBA" id="ARBA00047606"/>
    </source>
</evidence>
<reference evidence="8 9" key="1">
    <citation type="submission" date="2021-09" db="EMBL/GenBank/DDBJ databases">
        <title>Genomic insights and catalytic innovation underlie evolution of tropane alkaloids biosynthesis.</title>
        <authorList>
            <person name="Wang Y.-J."/>
            <person name="Tian T."/>
            <person name="Huang J.-P."/>
            <person name="Huang S.-X."/>
        </authorList>
    </citation>
    <scope>NUCLEOTIDE SEQUENCE [LARGE SCALE GENOMIC DNA]</scope>
    <source>
        <strain evidence="8">KIB-2018</strain>
        <tissue evidence="8">Leaf</tissue>
    </source>
</reference>
<evidence type="ECO:0000256" key="6">
    <source>
        <dbReference type="RuleBase" id="RU003718"/>
    </source>
</evidence>
<dbReference type="EMBL" id="JAIWQS010000012">
    <property type="protein sequence ID" value="KAJ8748496.1"/>
    <property type="molecule type" value="Genomic_DNA"/>
</dbReference>
<evidence type="ECO:0000313" key="8">
    <source>
        <dbReference type="EMBL" id="KAJ8748496.1"/>
    </source>
</evidence>
<name>A0AAV8S8G9_9ROSI</name>
<dbReference type="PANTHER" id="PTHR48046:SF6">
    <property type="entry name" value="GLYCOSYLTRANSFERASE"/>
    <property type="match status" value="1"/>
</dbReference>
<accession>A0AAV8S8G9</accession>
<dbReference type="InterPro" id="IPR035595">
    <property type="entry name" value="UDP_glycos_trans_CS"/>
</dbReference>
<dbReference type="InterPro" id="IPR002213">
    <property type="entry name" value="UDP_glucos_trans"/>
</dbReference>
<keyword evidence="3 6" id="KW-0328">Glycosyltransferase</keyword>
<sequence length="469" mass="52025">MASKSCVVFVPTPGMGHLIPLVELAKKLVFNHGLLATFIIPSMGPPPKAQMEILESFPEGINYILLPPVSFSDLHDNTKAETRFFLTVSISVSSIREAVSSLAASNRPVALVVDLFGTDVFEVAVEFKMQKYIFFLCSGMSLSSVFYLEKLDKVVSCEFRDVPEPFQIPGCRVLVNGRDLPDLVQDKKDDAYKWFLHNAKRYYLSDGILLNSFVDLEPETVQVLQKGEYGQPPVYAIGPILHSGSREGFDESECLKWLDDQPRCSVLFVSFGSGGTLSLEQLNELAMGLELSEQKFLWVVKSPDKSANASFFSAQSSKDPFDFLPRGFLDRIKGRGLLVPSWAPQIQVLSHTSTGGFLSHCGWNSTLESIVHGIPLIAWPLYAEQKINAVLITEDLQVGLRPKVNENGLVGREEIARLVKALMQNEGEASNIRQRINKLKEAAVRAVGNEGASTKSLKEVVDKWKNKQK</sequence>